<comment type="caution">
    <text evidence="2">The sequence shown here is derived from an EMBL/GenBank/DDBJ whole genome shotgun (WGS) entry which is preliminary data.</text>
</comment>
<sequence>MRLVRRPMAPQVRHDHAKALGRNRGGMAVFDPIDLRRREIAMDQHDGPPLAQLAIGDAGAVEAGEILRMGRRKGQGSSSIGCERDPTWVAINRLSSTDRCRTVSQRPSPHRHPGLDPGSRYSRRALEAGPGSSLG</sequence>
<dbReference type="AlphaFoldDB" id="A0A2A2K665"/>
<gene>
    <name evidence="2" type="ORF">WR25_25822</name>
</gene>
<dbReference type="Proteomes" id="UP000218231">
    <property type="component" value="Unassembled WGS sequence"/>
</dbReference>
<organism evidence="2 3">
    <name type="scientific">Diploscapter pachys</name>
    <dbReference type="NCBI Taxonomy" id="2018661"/>
    <lineage>
        <taxon>Eukaryota</taxon>
        <taxon>Metazoa</taxon>
        <taxon>Ecdysozoa</taxon>
        <taxon>Nematoda</taxon>
        <taxon>Chromadorea</taxon>
        <taxon>Rhabditida</taxon>
        <taxon>Rhabditina</taxon>
        <taxon>Rhabditomorpha</taxon>
        <taxon>Rhabditoidea</taxon>
        <taxon>Rhabditidae</taxon>
        <taxon>Diploscapter</taxon>
    </lineage>
</organism>
<keyword evidence="3" id="KW-1185">Reference proteome</keyword>
<evidence type="ECO:0000313" key="3">
    <source>
        <dbReference type="Proteomes" id="UP000218231"/>
    </source>
</evidence>
<reference evidence="2 3" key="1">
    <citation type="journal article" date="2017" name="Curr. Biol.">
        <title>Genome architecture and evolution of a unichromosomal asexual nematode.</title>
        <authorList>
            <person name="Fradin H."/>
            <person name="Zegar C."/>
            <person name="Gutwein M."/>
            <person name="Lucas J."/>
            <person name="Kovtun M."/>
            <person name="Corcoran D."/>
            <person name="Baugh L.R."/>
            <person name="Kiontke K."/>
            <person name="Gunsalus K."/>
            <person name="Fitch D.H."/>
            <person name="Piano F."/>
        </authorList>
    </citation>
    <scope>NUCLEOTIDE SEQUENCE [LARGE SCALE GENOMIC DNA]</scope>
    <source>
        <strain evidence="2">PF1309</strain>
    </source>
</reference>
<feature type="region of interest" description="Disordered" evidence="1">
    <location>
        <begin position="98"/>
        <end position="135"/>
    </location>
</feature>
<evidence type="ECO:0000313" key="2">
    <source>
        <dbReference type="EMBL" id="PAV69363.1"/>
    </source>
</evidence>
<name>A0A2A2K665_9BILA</name>
<protein>
    <submittedName>
        <fullName evidence="2">Uncharacterized protein</fullName>
    </submittedName>
</protein>
<proteinExistence type="predicted"/>
<evidence type="ECO:0000256" key="1">
    <source>
        <dbReference type="SAM" id="MobiDB-lite"/>
    </source>
</evidence>
<accession>A0A2A2K665</accession>
<dbReference type="EMBL" id="LIAE01009537">
    <property type="protein sequence ID" value="PAV69363.1"/>
    <property type="molecule type" value="Genomic_DNA"/>
</dbReference>